<evidence type="ECO:0000256" key="2">
    <source>
        <dbReference type="ARBA" id="ARBA00022475"/>
    </source>
</evidence>
<dbReference type="PROSITE" id="PS50011">
    <property type="entry name" value="PROTEIN_KINASE_DOM"/>
    <property type="match status" value="1"/>
</dbReference>
<feature type="region of interest" description="Disordered" evidence="3">
    <location>
        <begin position="14"/>
        <end position="57"/>
    </location>
</feature>
<dbReference type="AlphaFoldDB" id="A0AAV0ZW05"/>
<dbReference type="Proteomes" id="UP001157006">
    <property type="component" value="Chromosome 2"/>
</dbReference>
<feature type="compositionally biased region" description="Polar residues" evidence="3">
    <location>
        <begin position="31"/>
        <end position="57"/>
    </location>
</feature>
<keyword evidence="2" id="KW-0472">Membrane</keyword>
<dbReference type="SUPFAM" id="SSF56112">
    <property type="entry name" value="Protein kinase-like (PK-like)"/>
    <property type="match status" value="1"/>
</dbReference>
<accession>A0AAV0ZW05</accession>
<dbReference type="Gene3D" id="3.30.200.20">
    <property type="entry name" value="Phosphorylase Kinase, domain 1"/>
    <property type="match status" value="1"/>
</dbReference>
<dbReference type="Pfam" id="PF07714">
    <property type="entry name" value="PK_Tyr_Ser-Thr"/>
    <property type="match status" value="1"/>
</dbReference>
<dbReference type="InterPro" id="IPR011009">
    <property type="entry name" value="Kinase-like_dom_sf"/>
</dbReference>
<feature type="domain" description="Protein kinase" evidence="4">
    <location>
        <begin position="218"/>
        <end position="494"/>
    </location>
</feature>
<evidence type="ECO:0000313" key="5">
    <source>
        <dbReference type="EMBL" id="CAI8600675.1"/>
    </source>
</evidence>
<sequence length="588" mass="65871">MGCLTVIKNMKKKYERSKSQIGSRNEKVSTAMPQLQASRSLHFNPQNPKSSVKSANPINRVTYNRTRALSAPSALEAAEQEALASIEQEEQEMSKTLARLMKEPRVPSPVPSPLPLPLPSPRSRGPLKLRMTSDPFYASGSGIDTAEQDGFETFQYDAREWSKNRDRSMKKQHLARPLPLPPKGRFPSKATSSYKSGAVSDSVRFFLYEEIVAACHNFRSDRCLAECFSSTVYKASFFHEASCKKLKATVTRLHPSTQGLREFMNEVSSLAKMQHPNICKLLGFYACDTSETRMLVYERLSNGSLDNLLFRRPDGPSIDWNTRMKIAFSAAQGLTFLHDEGPSKAMYNDFSAVNIQIDIDFNAKLSGYGFVGHIVEDAFSRSSAAAGNLSVETWRRGKLTPKSNVWGFGIVLLELLTGRKNFDMNLPKRERNLVRWCQPFLTDNLFVIMDSQLEGRFPPKAARIVADIAQRCLQKEASERPSMRVIVENLKILLDMQYPCWFPLHEPAAVYRRQMAKSLSVDGISYGPSLGFSPPCLPSIETSISHPPRWSSVPVALPPPLLRSSNVITEEIIKEESTKQSSSVSEKA</sequence>
<dbReference type="Gene3D" id="1.10.510.10">
    <property type="entry name" value="Transferase(Phosphotransferase) domain 1"/>
    <property type="match status" value="1"/>
</dbReference>
<evidence type="ECO:0000313" key="6">
    <source>
        <dbReference type="Proteomes" id="UP001157006"/>
    </source>
</evidence>
<dbReference type="GO" id="GO:0004672">
    <property type="term" value="F:protein kinase activity"/>
    <property type="evidence" value="ECO:0007669"/>
    <property type="project" value="InterPro"/>
</dbReference>
<evidence type="ECO:0000256" key="1">
    <source>
        <dbReference type="ARBA" id="ARBA00004236"/>
    </source>
</evidence>
<reference evidence="5 6" key="1">
    <citation type="submission" date="2023-01" db="EMBL/GenBank/DDBJ databases">
        <authorList>
            <person name="Kreplak J."/>
        </authorList>
    </citation>
    <scope>NUCLEOTIDE SEQUENCE [LARGE SCALE GENOMIC DNA]</scope>
</reference>
<dbReference type="GO" id="GO:0005524">
    <property type="term" value="F:ATP binding"/>
    <property type="evidence" value="ECO:0007669"/>
    <property type="project" value="InterPro"/>
</dbReference>
<dbReference type="InterPro" id="IPR050823">
    <property type="entry name" value="Plant_Ser_Thr_Prot_Kinase"/>
</dbReference>
<protein>
    <recommendedName>
        <fullName evidence="4">Protein kinase domain-containing protein</fullName>
    </recommendedName>
</protein>
<organism evidence="5 6">
    <name type="scientific">Vicia faba</name>
    <name type="common">Broad bean</name>
    <name type="synonym">Faba vulgaris</name>
    <dbReference type="NCBI Taxonomy" id="3906"/>
    <lineage>
        <taxon>Eukaryota</taxon>
        <taxon>Viridiplantae</taxon>
        <taxon>Streptophyta</taxon>
        <taxon>Embryophyta</taxon>
        <taxon>Tracheophyta</taxon>
        <taxon>Spermatophyta</taxon>
        <taxon>Magnoliopsida</taxon>
        <taxon>eudicotyledons</taxon>
        <taxon>Gunneridae</taxon>
        <taxon>Pentapetalae</taxon>
        <taxon>rosids</taxon>
        <taxon>fabids</taxon>
        <taxon>Fabales</taxon>
        <taxon>Fabaceae</taxon>
        <taxon>Papilionoideae</taxon>
        <taxon>50 kb inversion clade</taxon>
        <taxon>NPAAA clade</taxon>
        <taxon>Hologalegina</taxon>
        <taxon>IRL clade</taxon>
        <taxon>Fabeae</taxon>
        <taxon>Vicia</taxon>
    </lineage>
</organism>
<dbReference type="EMBL" id="OX451737">
    <property type="protein sequence ID" value="CAI8600675.1"/>
    <property type="molecule type" value="Genomic_DNA"/>
</dbReference>
<feature type="region of interest" description="Disordered" evidence="3">
    <location>
        <begin position="165"/>
        <end position="191"/>
    </location>
</feature>
<dbReference type="PANTHER" id="PTHR45621">
    <property type="entry name" value="OS01G0588500 PROTEIN-RELATED"/>
    <property type="match status" value="1"/>
</dbReference>
<dbReference type="InterPro" id="IPR000719">
    <property type="entry name" value="Prot_kinase_dom"/>
</dbReference>
<name>A0AAV0ZW05_VICFA</name>
<dbReference type="GO" id="GO:0005886">
    <property type="term" value="C:plasma membrane"/>
    <property type="evidence" value="ECO:0007669"/>
    <property type="project" value="UniProtKB-SubCell"/>
</dbReference>
<proteinExistence type="predicted"/>
<evidence type="ECO:0000259" key="4">
    <source>
        <dbReference type="PROSITE" id="PS50011"/>
    </source>
</evidence>
<gene>
    <name evidence="5" type="ORF">VFH_II235160</name>
</gene>
<comment type="subcellular location">
    <subcellularLocation>
        <location evidence="1">Cell membrane</location>
    </subcellularLocation>
</comment>
<keyword evidence="2" id="KW-1003">Cell membrane</keyword>
<dbReference type="InterPro" id="IPR001245">
    <property type="entry name" value="Ser-Thr/Tyr_kinase_cat_dom"/>
</dbReference>
<keyword evidence="6" id="KW-1185">Reference proteome</keyword>
<evidence type="ECO:0000256" key="3">
    <source>
        <dbReference type="SAM" id="MobiDB-lite"/>
    </source>
</evidence>